<evidence type="ECO:0000313" key="3">
    <source>
        <dbReference type="EMBL" id="GBF99622.1"/>
    </source>
</evidence>
<feature type="compositionally biased region" description="Gly residues" evidence="2">
    <location>
        <begin position="25"/>
        <end position="65"/>
    </location>
</feature>
<comment type="similarity">
    <text evidence="1">Belongs to the RRP15 family.</text>
</comment>
<feature type="region of interest" description="Disordered" evidence="2">
    <location>
        <begin position="337"/>
        <end position="373"/>
    </location>
</feature>
<dbReference type="PANTHER" id="PTHR13245:SF14">
    <property type="entry name" value="RRP15-LIKE PROTEIN"/>
    <property type="match status" value="1"/>
</dbReference>
<keyword evidence="4" id="KW-1185">Reference proteome</keyword>
<dbReference type="AlphaFoldDB" id="A0A2V0PKR8"/>
<dbReference type="EMBL" id="BDRX01000165">
    <property type="protein sequence ID" value="GBF99622.1"/>
    <property type="molecule type" value="Genomic_DNA"/>
</dbReference>
<feature type="compositionally biased region" description="Acidic residues" evidence="2">
    <location>
        <begin position="83"/>
        <end position="107"/>
    </location>
</feature>
<dbReference type="Pfam" id="PF07890">
    <property type="entry name" value="Rrp15p"/>
    <property type="match status" value="1"/>
</dbReference>
<dbReference type="STRING" id="307507.A0A2V0PKR8"/>
<feature type="compositionally biased region" description="Basic residues" evidence="2">
    <location>
        <begin position="204"/>
        <end position="216"/>
    </location>
</feature>
<feature type="region of interest" description="Disordered" evidence="2">
    <location>
        <begin position="300"/>
        <end position="323"/>
    </location>
</feature>
<feature type="region of interest" description="Disordered" evidence="2">
    <location>
        <begin position="187"/>
        <end position="230"/>
    </location>
</feature>
<dbReference type="InterPro" id="IPR012459">
    <property type="entry name" value="Rrp15"/>
</dbReference>
<evidence type="ECO:0000256" key="1">
    <source>
        <dbReference type="ARBA" id="ARBA00007462"/>
    </source>
</evidence>
<sequence>MGKKRVPQQPEPPSEEMESEEEAGSSGGGSDEGNDYGMGSGSGSDGEGAGGSGSGDGGDGEGPGILGLASDSDDDGGGSGGAEGEDGEEQEEEEGEEEEAEEEEEEQREPGSSDADDEGGSDSGSGGDGDGDGGPRRAGHASFLAGEKGASFAKAFAKIISKPVKGPKAAKAAAAGGGDLILAESAGVQKRKVEEEEDAAARHEAKKQRLAMRTRGHLTVPRKGEDPAHDVREKQLQRLATRGVVLLFNAVNKAQRQKAEAEAAGGVAKRKAAVAKLGKASFLAELKQAATKGVPVDAAAAEAPAGKGQQQREPQRGAAAGAAWDVFGEGFPGLTRGAKMKDWDARAGSDDDEVGEQPRLADAEISSDEGGGW</sequence>
<accession>A0A2V0PKR8</accession>
<protein>
    <recommendedName>
        <fullName evidence="5">RRP15-like protein</fullName>
    </recommendedName>
</protein>
<dbReference type="GO" id="GO:0000460">
    <property type="term" value="P:maturation of 5.8S rRNA"/>
    <property type="evidence" value="ECO:0007669"/>
    <property type="project" value="TreeGrafter"/>
</dbReference>
<feature type="region of interest" description="Disordered" evidence="2">
    <location>
        <begin position="1"/>
        <end position="142"/>
    </location>
</feature>
<dbReference type="GO" id="GO:0030687">
    <property type="term" value="C:preribosome, large subunit precursor"/>
    <property type="evidence" value="ECO:0007669"/>
    <property type="project" value="TreeGrafter"/>
</dbReference>
<feature type="compositionally biased region" description="Basic and acidic residues" evidence="2">
    <location>
        <begin position="191"/>
        <end position="203"/>
    </location>
</feature>
<dbReference type="InParanoid" id="A0A2V0PKR8"/>
<dbReference type="Proteomes" id="UP000247498">
    <property type="component" value="Unassembled WGS sequence"/>
</dbReference>
<comment type="caution">
    <text evidence="3">The sequence shown here is derived from an EMBL/GenBank/DDBJ whole genome shotgun (WGS) entry which is preliminary data.</text>
</comment>
<dbReference type="GO" id="GO:0000470">
    <property type="term" value="P:maturation of LSU-rRNA"/>
    <property type="evidence" value="ECO:0007669"/>
    <property type="project" value="TreeGrafter"/>
</dbReference>
<feature type="compositionally biased region" description="Basic and acidic residues" evidence="2">
    <location>
        <begin position="339"/>
        <end position="349"/>
    </location>
</feature>
<proteinExistence type="inferred from homology"/>
<evidence type="ECO:0000313" key="4">
    <source>
        <dbReference type="Proteomes" id="UP000247498"/>
    </source>
</evidence>
<dbReference type="PANTHER" id="PTHR13245">
    <property type="entry name" value="RRP15-LIKE PROTEIN"/>
    <property type="match status" value="1"/>
</dbReference>
<dbReference type="OrthoDB" id="20949at2759"/>
<feature type="compositionally biased region" description="Acidic residues" evidence="2">
    <location>
        <begin position="13"/>
        <end position="23"/>
    </location>
</feature>
<gene>
    <name evidence="3" type="ORF">Rsub_12301</name>
</gene>
<evidence type="ECO:0000256" key="2">
    <source>
        <dbReference type="SAM" id="MobiDB-lite"/>
    </source>
</evidence>
<reference evidence="3 4" key="1">
    <citation type="journal article" date="2018" name="Sci. Rep.">
        <title>Raphidocelis subcapitata (=Pseudokirchneriella subcapitata) provides an insight into genome evolution and environmental adaptations in the Sphaeropleales.</title>
        <authorList>
            <person name="Suzuki S."/>
            <person name="Yamaguchi H."/>
            <person name="Nakajima N."/>
            <person name="Kawachi M."/>
        </authorList>
    </citation>
    <scope>NUCLEOTIDE SEQUENCE [LARGE SCALE GENOMIC DNA]</scope>
    <source>
        <strain evidence="3 4">NIES-35</strain>
    </source>
</reference>
<evidence type="ECO:0008006" key="5">
    <source>
        <dbReference type="Google" id="ProtNLM"/>
    </source>
</evidence>
<organism evidence="3 4">
    <name type="scientific">Raphidocelis subcapitata</name>
    <dbReference type="NCBI Taxonomy" id="307507"/>
    <lineage>
        <taxon>Eukaryota</taxon>
        <taxon>Viridiplantae</taxon>
        <taxon>Chlorophyta</taxon>
        <taxon>core chlorophytes</taxon>
        <taxon>Chlorophyceae</taxon>
        <taxon>CS clade</taxon>
        <taxon>Sphaeropleales</taxon>
        <taxon>Selenastraceae</taxon>
        <taxon>Raphidocelis</taxon>
    </lineage>
</organism>
<name>A0A2V0PKR8_9CHLO</name>